<evidence type="ECO:0000313" key="1">
    <source>
        <dbReference type="EMBL" id="CAG8558154.1"/>
    </source>
</evidence>
<dbReference type="EMBL" id="CAJVQB010001992">
    <property type="protein sequence ID" value="CAG8558154.1"/>
    <property type="molecule type" value="Genomic_DNA"/>
</dbReference>
<organism evidence="1 2">
    <name type="scientific">Gigaspora margarita</name>
    <dbReference type="NCBI Taxonomy" id="4874"/>
    <lineage>
        <taxon>Eukaryota</taxon>
        <taxon>Fungi</taxon>
        <taxon>Fungi incertae sedis</taxon>
        <taxon>Mucoromycota</taxon>
        <taxon>Glomeromycotina</taxon>
        <taxon>Glomeromycetes</taxon>
        <taxon>Diversisporales</taxon>
        <taxon>Gigasporaceae</taxon>
        <taxon>Gigaspora</taxon>
    </lineage>
</organism>
<sequence>MNYLSDDNSLILKSTFDSPSSTSLFKRQMCYYFQGGEGVVIDNNGPELRSSAGFSTIDIETLNLLIPWHATFHEQPGFIYFGRMFLAQRTDVDVAFLEKLEESFKLNLMIRIGNHLCKTGHDTLTTCGEVELLVTSRRSFIKTKWCIRHFSSCGYGICTHTYGGQKMAITPLRRITNGLFVENILFINVDNMGLVP</sequence>
<name>A0ABN7UBU8_GIGMA</name>
<keyword evidence="2" id="KW-1185">Reference proteome</keyword>
<dbReference type="Proteomes" id="UP000789901">
    <property type="component" value="Unassembled WGS sequence"/>
</dbReference>
<comment type="caution">
    <text evidence="1">The sequence shown here is derived from an EMBL/GenBank/DDBJ whole genome shotgun (WGS) entry which is preliminary data.</text>
</comment>
<protein>
    <submittedName>
        <fullName evidence="1">9098_t:CDS:1</fullName>
    </submittedName>
</protein>
<reference evidence="1 2" key="1">
    <citation type="submission" date="2021-06" db="EMBL/GenBank/DDBJ databases">
        <authorList>
            <person name="Kallberg Y."/>
            <person name="Tangrot J."/>
            <person name="Rosling A."/>
        </authorList>
    </citation>
    <scope>NUCLEOTIDE SEQUENCE [LARGE SCALE GENOMIC DNA]</scope>
    <source>
        <strain evidence="1 2">120-4 pot B 10/14</strain>
    </source>
</reference>
<evidence type="ECO:0000313" key="2">
    <source>
        <dbReference type="Proteomes" id="UP000789901"/>
    </source>
</evidence>
<proteinExistence type="predicted"/>
<accession>A0ABN7UBU8</accession>
<gene>
    <name evidence="1" type="ORF">GMARGA_LOCUS4886</name>
</gene>